<keyword evidence="2" id="KW-1185">Reference proteome</keyword>
<protein>
    <submittedName>
        <fullName evidence="1">Tryptophan 7-halogenase</fullName>
    </submittedName>
</protein>
<accession>A0ABV3SGC8</accession>
<evidence type="ECO:0000313" key="1">
    <source>
        <dbReference type="EMBL" id="MEX0405370.1"/>
    </source>
</evidence>
<organism evidence="1 2">
    <name type="scientific">Aquibium pacificus</name>
    <dbReference type="NCBI Taxonomy" id="3153579"/>
    <lineage>
        <taxon>Bacteria</taxon>
        <taxon>Pseudomonadati</taxon>
        <taxon>Pseudomonadota</taxon>
        <taxon>Alphaproteobacteria</taxon>
        <taxon>Hyphomicrobiales</taxon>
        <taxon>Phyllobacteriaceae</taxon>
        <taxon>Aquibium</taxon>
    </lineage>
</organism>
<gene>
    <name evidence="1" type="ORF">ABGN05_06860</name>
</gene>
<proteinExistence type="predicted"/>
<dbReference type="Pfam" id="PF04820">
    <property type="entry name" value="Trp_halogenase"/>
    <property type="match status" value="1"/>
</dbReference>
<dbReference type="InterPro" id="IPR006905">
    <property type="entry name" value="Flavin_halogenase"/>
</dbReference>
<dbReference type="EMBL" id="JBDPGJ010000002">
    <property type="protein sequence ID" value="MEX0405370.1"/>
    <property type="molecule type" value="Genomic_DNA"/>
</dbReference>
<dbReference type="Proteomes" id="UP001556692">
    <property type="component" value="Unassembled WGS sequence"/>
</dbReference>
<dbReference type="RefSeq" id="WP_367953267.1">
    <property type="nucleotide sequence ID" value="NZ_JBDPGJ010000002.1"/>
</dbReference>
<dbReference type="InterPro" id="IPR036188">
    <property type="entry name" value="FAD/NAD-bd_sf"/>
</dbReference>
<comment type="caution">
    <text evidence="1">The sequence shown here is derived from an EMBL/GenBank/DDBJ whole genome shotgun (WGS) entry which is preliminary data.</text>
</comment>
<sequence>MVGARKNAETGRIEALLLDGNREAAGDFFIDCTGFRRRLICGEMGAEWVSYRSTLPVNRAMPFWLDHEDGSEMSPFTLALAQEAGWMWSISTQDRIGCGYVYSDHFRTPDEAKAEIERTLGRKIEPARAHQ</sequence>
<reference evidence="1 2" key="1">
    <citation type="submission" date="2024-05" db="EMBL/GenBank/DDBJ databases">
        <authorList>
            <person name="Jiang F."/>
        </authorList>
    </citation>
    <scope>NUCLEOTIDE SEQUENCE [LARGE SCALE GENOMIC DNA]</scope>
    <source>
        <strain evidence="1 2">LZ166</strain>
    </source>
</reference>
<dbReference type="Gene3D" id="3.50.50.60">
    <property type="entry name" value="FAD/NAD(P)-binding domain"/>
    <property type="match status" value="1"/>
</dbReference>
<evidence type="ECO:0000313" key="2">
    <source>
        <dbReference type="Proteomes" id="UP001556692"/>
    </source>
</evidence>
<name>A0ABV3SGC8_9HYPH</name>